<feature type="chain" id="PRO_5015600685" evidence="1">
    <location>
        <begin position="19"/>
        <end position="150"/>
    </location>
</feature>
<organism evidence="2 3">
    <name type="scientific">Amorphotheca resinae ATCC 22711</name>
    <dbReference type="NCBI Taxonomy" id="857342"/>
    <lineage>
        <taxon>Eukaryota</taxon>
        <taxon>Fungi</taxon>
        <taxon>Dikarya</taxon>
        <taxon>Ascomycota</taxon>
        <taxon>Pezizomycotina</taxon>
        <taxon>Leotiomycetes</taxon>
        <taxon>Helotiales</taxon>
        <taxon>Amorphothecaceae</taxon>
        <taxon>Amorphotheca</taxon>
    </lineage>
</organism>
<dbReference type="OrthoDB" id="3497633at2759"/>
<dbReference type="InParanoid" id="A0A2T3AV17"/>
<accession>A0A2T3AV17</accession>
<dbReference type="AlphaFoldDB" id="A0A2T3AV17"/>
<keyword evidence="1" id="KW-0732">Signal</keyword>
<evidence type="ECO:0000313" key="3">
    <source>
        <dbReference type="Proteomes" id="UP000241818"/>
    </source>
</evidence>
<evidence type="ECO:0000256" key="1">
    <source>
        <dbReference type="SAM" id="SignalP"/>
    </source>
</evidence>
<name>A0A2T3AV17_AMORE</name>
<protein>
    <submittedName>
        <fullName evidence="2">Uncharacterized protein</fullName>
    </submittedName>
</protein>
<feature type="signal peptide" evidence="1">
    <location>
        <begin position="1"/>
        <end position="18"/>
    </location>
</feature>
<gene>
    <name evidence="2" type="ORF">M430DRAFT_44407</name>
</gene>
<reference evidence="2 3" key="1">
    <citation type="journal article" date="2018" name="New Phytol.">
        <title>Comparative genomics and transcriptomics depict ericoid mycorrhizal fungi as versatile saprotrophs and plant mutualists.</title>
        <authorList>
            <person name="Martino E."/>
            <person name="Morin E."/>
            <person name="Grelet G.A."/>
            <person name="Kuo A."/>
            <person name="Kohler A."/>
            <person name="Daghino S."/>
            <person name="Barry K.W."/>
            <person name="Cichocki N."/>
            <person name="Clum A."/>
            <person name="Dockter R.B."/>
            <person name="Hainaut M."/>
            <person name="Kuo R.C."/>
            <person name="LaButti K."/>
            <person name="Lindahl B.D."/>
            <person name="Lindquist E.A."/>
            <person name="Lipzen A."/>
            <person name="Khouja H.R."/>
            <person name="Magnuson J."/>
            <person name="Murat C."/>
            <person name="Ohm R.A."/>
            <person name="Singer S.W."/>
            <person name="Spatafora J.W."/>
            <person name="Wang M."/>
            <person name="Veneault-Fourrey C."/>
            <person name="Henrissat B."/>
            <person name="Grigoriev I.V."/>
            <person name="Martin F.M."/>
            <person name="Perotto S."/>
        </authorList>
    </citation>
    <scope>NUCLEOTIDE SEQUENCE [LARGE SCALE GENOMIC DNA]</scope>
    <source>
        <strain evidence="2 3">ATCC 22711</strain>
    </source>
</reference>
<evidence type="ECO:0000313" key="2">
    <source>
        <dbReference type="EMBL" id="PSS12496.1"/>
    </source>
</evidence>
<proteinExistence type="predicted"/>
<dbReference type="EMBL" id="KZ679015">
    <property type="protein sequence ID" value="PSS12496.1"/>
    <property type="molecule type" value="Genomic_DNA"/>
</dbReference>
<sequence length="150" mass="16306">MHLLSLLPVILLLHTIQAKIPTPACTPHSDHETCLLYWLTNTGTNTHLYNPSSFEAWAHATIYSPDCTPWGATTDGLGTDVRVLAWGLSLTQPLILNSAAVPGLGYDTPVFSYDGQTWGYEDCECAVAQLDLGTHICRCPFKCEDSAVIG</sequence>
<dbReference type="GeneID" id="36575781"/>
<keyword evidence="3" id="KW-1185">Reference proteome</keyword>
<dbReference type="Proteomes" id="UP000241818">
    <property type="component" value="Unassembled WGS sequence"/>
</dbReference>
<dbReference type="RefSeq" id="XP_024718494.1">
    <property type="nucleotide sequence ID" value="XM_024867700.1"/>
</dbReference>